<dbReference type="Gene3D" id="1.10.30.50">
    <property type="match status" value="1"/>
</dbReference>
<proteinExistence type="inferred from homology"/>
<reference evidence="3 4" key="1">
    <citation type="journal article" date="2015" name="Stand. Genomic Sci.">
        <title>Genomic Encyclopedia of Bacterial and Archaeal Type Strains, Phase III: the genomes of soil and plant-associated and newly described type strains.</title>
        <authorList>
            <person name="Whitman W.B."/>
            <person name="Woyke T."/>
            <person name="Klenk H.P."/>
            <person name="Zhou Y."/>
            <person name="Lilburn T.G."/>
            <person name="Beck B.J."/>
            <person name="De Vos P."/>
            <person name="Vandamme P."/>
            <person name="Eisen J.A."/>
            <person name="Garrity G."/>
            <person name="Hugenholtz P."/>
            <person name="Kyrpides N.C."/>
        </authorList>
    </citation>
    <scope>NUCLEOTIDE SEQUENCE [LARGE SCALE GENOMIC DNA]</scope>
    <source>
        <strain evidence="3 4">S2T63</strain>
    </source>
</reference>
<dbReference type="CDD" id="cd00085">
    <property type="entry name" value="HNHc"/>
    <property type="match status" value="1"/>
</dbReference>
<evidence type="ECO:0000259" key="2">
    <source>
        <dbReference type="SMART" id="SM00507"/>
    </source>
</evidence>
<dbReference type="SMART" id="SM00507">
    <property type="entry name" value="HNHc"/>
    <property type="match status" value="1"/>
</dbReference>
<dbReference type="GO" id="GO:0008270">
    <property type="term" value="F:zinc ion binding"/>
    <property type="evidence" value="ECO:0007669"/>
    <property type="project" value="InterPro"/>
</dbReference>
<name>A0A498C0L1_9MICO</name>
<dbReference type="GO" id="GO:0004519">
    <property type="term" value="F:endonuclease activity"/>
    <property type="evidence" value="ECO:0007669"/>
    <property type="project" value="InterPro"/>
</dbReference>
<dbReference type="InterPro" id="IPR002711">
    <property type="entry name" value="HNH"/>
</dbReference>
<dbReference type="EMBL" id="RCDB01000003">
    <property type="protein sequence ID" value="RLK47986.1"/>
    <property type="molecule type" value="Genomic_DNA"/>
</dbReference>
<dbReference type="InterPro" id="IPR003615">
    <property type="entry name" value="HNH_nuc"/>
</dbReference>
<comment type="similarity">
    <text evidence="1">Belongs to the Rv1128c/1148c/1588c/1702c/1945/3466 family.</text>
</comment>
<dbReference type="OrthoDB" id="5177627at2"/>
<evidence type="ECO:0000256" key="1">
    <source>
        <dbReference type="ARBA" id="ARBA00023450"/>
    </source>
</evidence>
<dbReference type="InterPro" id="IPR003870">
    <property type="entry name" value="DUF222"/>
</dbReference>
<sequence length="446" mass="47498">MKNLLLDRIAEALDALDAVVGERAAEALTPGELVQANAAFGALKRRVDAAFAPLAAEIARQSRAELGKDSLAKKQGFRTPVALIQTTTGSSVGEAMKLVQVGEATAPRMSLTGETLPAKHPAVADGVAAGDLGVTAAAAIVSLLDRVAPRVEPDRLDAAERELAAMAPGLRADELSRMLARAEAHLDPDGVEPRHEQARAERSLTFQERDGRFHFQGVCDLESAAPIRAVVEGIVTGVLHRNEHADDAERDQRSVKQMRLDALAELCAHALGCDTVATGVTTTVVVRMTLEQLESGVGAASVDGFDAPIPAGAVRRMAADAQVIPCVLGGGSEILDWGRAKRLFTPAQKLALVERDGGCARCGAPPERTQVHHIDWWKRDRGRTDLARGALLCTPCHHAVHDDGWEIRVDDPGAGTPAKVWFIPPQWIDPTRTPRLGGNARYALTA</sequence>
<organism evidence="3 4">
    <name type="scientific">Microbacterium telephonicum</name>
    <dbReference type="NCBI Taxonomy" id="1714841"/>
    <lineage>
        <taxon>Bacteria</taxon>
        <taxon>Bacillati</taxon>
        <taxon>Actinomycetota</taxon>
        <taxon>Actinomycetes</taxon>
        <taxon>Micrococcales</taxon>
        <taxon>Microbacteriaceae</taxon>
        <taxon>Microbacterium</taxon>
    </lineage>
</organism>
<evidence type="ECO:0000313" key="4">
    <source>
        <dbReference type="Proteomes" id="UP000273158"/>
    </source>
</evidence>
<evidence type="ECO:0000313" key="3">
    <source>
        <dbReference type="EMBL" id="RLK47986.1"/>
    </source>
</evidence>
<dbReference type="AlphaFoldDB" id="A0A498C0L1"/>
<dbReference type="Pfam" id="PF01844">
    <property type="entry name" value="HNH"/>
    <property type="match status" value="1"/>
</dbReference>
<dbReference type="GO" id="GO:0003676">
    <property type="term" value="F:nucleic acid binding"/>
    <property type="evidence" value="ECO:0007669"/>
    <property type="project" value="InterPro"/>
</dbReference>
<dbReference type="RefSeq" id="WP_121060436.1">
    <property type="nucleotide sequence ID" value="NZ_RCDB01000003.1"/>
</dbReference>
<protein>
    <submittedName>
        <fullName evidence="3">5-methylcytosine-specific restriction protein A</fullName>
    </submittedName>
</protein>
<keyword evidence="4" id="KW-1185">Reference proteome</keyword>
<dbReference type="Pfam" id="PF02720">
    <property type="entry name" value="DUF222"/>
    <property type="match status" value="1"/>
</dbReference>
<comment type="caution">
    <text evidence="3">The sequence shown here is derived from an EMBL/GenBank/DDBJ whole genome shotgun (WGS) entry which is preliminary data.</text>
</comment>
<dbReference type="Proteomes" id="UP000273158">
    <property type="component" value="Unassembled WGS sequence"/>
</dbReference>
<gene>
    <name evidence="3" type="ORF">C7474_2588</name>
</gene>
<feature type="domain" description="HNH nuclease" evidence="2">
    <location>
        <begin position="347"/>
        <end position="398"/>
    </location>
</feature>
<accession>A0A498C0L1</accession>